<evidence type="ECO:0000313" key="7">
    <source>
        <dbReference type="EMBL" id="TPP66735.1"/>
    </source>
</evidence>
<name>A0A504Z1Z9_FASGI</name>
<dbReference type="Pfam" id="PF13281">
    <property type="entry name" value="MAP3K_TRAF_bd"/>
    <property type="match status" value="1"/>
</dbReference>
<accession>A0A504Z1Z9</accession>
<sequence length="319" mass="36959">MIVAFISDLFDYNLPLNEVNAARKKAYEELLLACQRVNAELHLVSMVGVDQGKTDMLDIVFNSDVLVVDMSIKTQQSLLNYHIGVREHLKRFDNIVLVLFSRGKVTEELNVNYISVNLSSPQSVLGPRTKLFPYVITDAGVAVSLDDRYIRTSLGEYDNLRNQVFSRLPPMSENLERTLSELETRNRATLKERFITDIRRVREQYKGAELRERLRTMRRRLDDPEMLSTEVLLNMLLSYRDSEDYDAMVTLVDDVRKLPMRSKMVELCMIQYLYAFALNGRKQPGDRDRALTVINNVSYKAHQHSPYSLHCVYNFLCAM</sequence>
<reference evidence="7 8" key="1">
    <citation type="submission" date="2019-04" db="EMBL/GenBank/DDBJ databases">
        <title>Annotation for the trematode Fasciola gigantica.</title>
        <authorList>
            <person name="Choi Y.-J."/>
        </authorList>
    </citation>
    <scope>NUCLEOTIDE SEQUENCE [LARGE SCALE GENOMIC DNA]</scope>
    <source>
        <strain evidence="7">Uganda_cow_1</strain>
    </source>
</reference>
<protein>
    <submittedName>
        <fullName evidence="7">Mitogen-activated protein kinase kinase kinase 15</fullName>
    </submittedName>
</protein>
<evidence type="ECO:0000256" key="1">
    <source>
        <dbReference type="ARBA" id="ARBA00022527"/>
    </source>
</evidence>
<keyword evidence="1" id="KW-0723">Serine/threonine-protein kinase</keyword>
<dbReference type="AlphaFoldDB" id="A0A504Z1Z9"/>
<keyword evidence="3" id="KW-0547">Nucleotide-binding</keyword>
<organism evidence="7 8">
    <name type="scientific">Fasciola gigantica</name>
    <name type="common">Giant liver fluke</name>
    <dbReference type="NCBI Taxonomy" id="46835"/>
    <lineage>
        <taxon>Eukaryota</taxon>
        <taxon>Metazoa</taxon>
        <taxon>Spiralia</taxon>
        <taxon>Lophotrochozoa</taxon>
        <taxon>Platyhelminthes</taxon>
        <taxon>Trematoda</taxon>
        <taxon>Digenea</taxon>
        <taxon>Plagiorchiida</taxon>
        <taxon>Echinostomata</taxon>
        <taxon>Echinostomatoidea</taxon>
        <taxon>Fasciolidae</taxon>
        <taxon>Fasciola</taxon>
    </lineage>
</organism>
<evidence type="ECO:0000313" key="8">
    <source>
        <dbReference type="Proteomes" id="UP000316759"/>
    </source>
</evidence>
<comment type="caution">
    <text evidence="7">The sequence shown here is derived from an EMBL/GenBank/DDBJ whole genome shotgun (WGS) entry which is preliminary data.</text>
</comment>
<evidence type="ECO:0000256" key="5">
    <source>
        <dbReference type="ARBA" id="ARBA00022840"/>
    </source>
</evidence>
<dbReference type="PANTHER" id="PTHR11584">
    <property type="entry name" value="SERINE/THREONINE PROTEIN KINASE"/>
    <property type="match status" value="1"/>
</dbReference>
<dbReference type="InterPro" id="IPR025136">
    <property type="entry name" value="MAP3K_TRAF-bd"/>
</dbReference>
<keyword evidence="5" id="KW-0067">ATP-binding</keyword>
<evidence type="ECO:0000259" key="6">
    <source>
        <dbReference type="Pfam" id="PF13281"/>
    </source>
</evidence>
<evidence type="ECO:0000256" key="4">
    <source>
        <dbReference type="ARBA" id="ARBA00022777"/>
    </source>
</evidence>
<dbReference type="EMBL" id="SUNJ01001452">
    <property type="protein sequence ID" value="TPP66735.1"/>
    <property type="molecule type" value="Genomic_DNA"/>
</dbReference>
<dbReference type="Proteomes" id="UP000316759">
    <property type="component" value="Unassembled WGS sequence"/>
</dbReference>
<keyword evidence="8" id="KW-1185">Reference proteome</keyword>
<dbReference type="STRING" id="46835.A0A504Z1Z9"/>
<dbReference type="GO" id="GO:0004674">
    <property type="term" value="F:protein serine/threonine kinase activity"/>
    <property type="evidence" value="ECO:0007669"/>
    <property type="project" value="UniProtKB-KW"/>
</dbReference>
<keyword evidence="2" id="KW-0808">Transferase</keyword>
<evidence type="ECO:0000256" key="2">
    <source>
        <dbReference type="ARBA" id="ARBA00022679"/>
    </source>
</evidence>
<proteinExistence type="predicted"/>
<keyword evidence="4 7" id="KW-0418">Kinase</keyword>
<evidence type="ECO:0000256" key="3">
    <source>
        <dbReference type="ARBA" id="ARBA00022741"/>
    </source>
</evidence>
<dbReference type="PANTHER" id="PTHR11584:SF394">
    <property type="entry name" value="APOPTOTIC SIGNAL-REGULATING KINASE 1, ISOFORM C"/>
    <property type="match status" value="1"/>
</dbReference>
<dbReference type="OrthoDB" id="275301at2759"/>
<feature type="domain" description="MAP3K TRAFs-binding" evidence="6">
    <location>
        <begin position="79"/>
        <end position="308"/>
    </location>
</feature>
<dbReference type="GO" id="GO:0005524">
    <property type="term" value="F:ATP binding"/>
    <property type="evidence" value="ECO:0007669"/>
    <property type="project" value="UniProtKB-KW"/>
</dbReference>
<gene>
    <name evidence="7" type="ORF">FGIG_00749</name>
</gene>